<dbReference type="AlphaFoldDB" id="A0A1C1CKJ7"/>
<evidence type="ECO:0000256" key="1">
    <source>
        <dbReference type="SAM" id="MobiDB-lite"/>
    </source>
</evidence>
<protein>
    <submittedName>
        <fullName evidence="2">Uncharacterized protein</fullName>
    </submittedName>
</protein>
<sequence>MPQHYDVYKVRYGPVLADPDVPGTRYHTVIFVQTETDGTGYIHHVTGDLVTGMRYERKPGNRPENSHTFHDKTLLGRVAKSKYPAELERVCQAQPAPPRQKAFNTKTMKTEPVKPDGTFYGPGDPRPKLIKCTEWTENQVIPALQRGGLLS</sequence>
<dbReference type="OrthoDB" id="4135672at2759"/>
<feature type="region of interest" description="Disordered" evidence="1">
    <location>
        <begin position="91"/>
        <end position="125"/>
    </location>
</feature>
<dbReference type="VEuPathDB" id="FungiDB:CLCR_05230"/>
<evidence type="ECO:0000313" key="3">
    <source>
        <dbReference type="Proteomes" id="UP000094526"/>
    </source>
</evidence>
<reference evidence="3" key="1">
    <citation type="submission" date="2015-07" db="EMBL/GenBank/DDBJ databases">
        <authorList>
            <person name="Teixeira M.M."/>
            <person name="Souza R.C."/>
            <person name="Almeida L.G."/>
            <person name="Vicente V.A."/>
            <person name="de Hoog S."/>
            <person name="Bocca A.L."/>
            <person name="de Almeida S.R."/>
            <person name="Vasconcelos A.T."/>
            <person name="Felipe M.S."/>
        </authorList>
    </citation>
    <scope>NUCLEOTIDE SEQUENCE [LARGE SCALE GENOMIC DNA]</scope>
    <source>
        <strain evidence="3">KSF</strain>
    </source>
</reference>
<keyword evidence="3" id="KW-1185">Reference proteome</keyword>
<evidence type="ECO:0000313" key="2">
    <source>
        <dbReference type="EMBL" id="OCT49035.1"/>
    </source>
</evidence>
<dbReference type="Pfam" id="PF20174">
    <property type="entry name" value="DUF6540"/>
    <property type="match status" value="1"/>
</dbReference>
<organism evidence="2 3">
    <name type="scientific">Cladophialophora carrionii</name>
    <dbReference type="NCBI Taxonomy" id="86049"/>
    <lineage>
        <taxon>Eukaryota</taxon>
        <taxon>Fungi</taxon>
        <taxon>Dikarya</taxon>
        <taxon>Ascomycota</taxon>
        <taxon>Pezizomycotina</taxon>
        <taxon>Eurotiomycetes</taxon>
        <taxon>Chaetothyriomycetidae</taxon>
        <taxon>Chaetothyriales</taxon>
        <taxon>Herpotrichiellaceae</taxon>
        <taxon>Cladophialophora</taxon>
    </lineage>
</organism>
<proteinExistence type="predicted"/>
<comment type="caution">
    <text evidence="2">The sequence shown here is derived from an EMBL/GenBank/DDBJ whole genome shotgun (WGS) entry which is preliminary data.</text>
</comment>
<name>A0A1C1CKJ7_9EURO</name>
<dbReference type="InterPro" id="IPR046670">
    <property type="entry name" value="DUF6540"/>
</dbReference>
<dbReference type="STRING" id="86049.A0A1C1CKJ7"/>
<gene>
    <name evidence="2" type="ORF">CLCR_05230</name>
</gene>
<dbReference type="EMBL" id="LGRB01000011">
    <property type="protein sequence ID" value="OCT49035.1"/>
    <property type="molecule type" value="Genomic_DNA"/>
</dbReference>
<dbReference type="Proteomes" id="UP000094526">
    <property type="component" value="Unassembled WGS sequence"/>
</dbReference>
<accession>A0A1C1CKJ7</accession>